<accession>A0A2T1NI17</accession>
<organism evidence="1 2">
    <name type="scientific">Mesoflavibacter zeaxanthinifaciens subsp. sabulilitoris</name>
    <dbReference type="NCBI Taxonomy" id="1520893"/>
    <lineage>
        <taxon>Bacteria</taxon>
        <taxon>Pseudomonadati</taxon>
        <taxon>Bacteroidota</taxon>
        <taxon>Flavobacteriia</taxon>
        <taxon>Flavobacteriales</taxon>
        <taxon>Flavobacteriaceae</taxon>
        <taxon>Mesoflavibacter</taxon>
    </lineage>
</organism>
<evidence type="ECO:0000313" key="1">
    <source>
        <dbReference type="EMBL" id="PSG92500.1"/>
    </source>
</evidence>
<protein>
    <submittedName>
        <fullName evidence="1">Uncharacterized protein</fullName>
    </submittedName>
</protein>
<dbReference type="AlphaFoldDB" id="A0A2T1NI17"/>
<proteinExistence type="predicted"/>
<comment type="caution">
    <text evidence="1">The sequence shown here is derived from an EMBL/GenBank/DDBJ whole genome shotgun (WGS) entry which is preliminary data.</text>
</comment>
<dbReference type="EMBL" id="PXOT01000018">
    <property type="protein sequence ID" value="PSG92500.1"/>
    <property type="molecule type" value="Genomic_DNA"/>
</dbReference>
<reference evidence="1 2" key="1">
    <citation type="submission" date="2018-03" db="EMBL/GenBank/DDBJ databases">
        <title>Mesoflavibacter sp. HG37 and Mesoflavibacter sp. HG96 sp.nov., two marine bacteria isolated from seawater of Western Pacific Ocean.</title>
        <authorList>
            <person name="Cheng H."/>
            <person name="Wu Y.-H."/>
            <person name="Guo L.-L."/>
            <person name="Xu X.-W."/>
        </authorList>
    </citation>
    <scope>NUCLEOTIDE SEQUENCE [LARGE SCALE GENOMIC DNA]</scope>
    <source>
        <strain evidence="1 2">KCTC 42117</strain>
    </source>
</reference>
<dbReference type="Proteomes" id="UP000238430">
    <property type="component" value="Unassembled WGS sequence"/>
</dbReference>
<sequence length="130" mass="14870">MYISKKKKTQQKTQIFKTIAQDNGLTINKVDIFNHLSFGIDTNKKIALLSNYSTHKIVDLKNCEGAALDIKKKRINKTTEQITDVILNFKIVNNDIVGFNIFNTDVNRLINGEIEVGQKWTNTINQCIKQ</sequence>
<evidence type="ECO:0000313" key="2">
    <source>
        <dbReference type="Proteomes" id="UP000238430"/>
    </source>
</evidence>
<name>A0A2T1NI17_9FLAO</name>
<keyword evidence="2" id="KW-1185">Reference proteome</keyword>
<gene>
    <name evidence="1" type="ORF">C7H61_03400</name>
</gene>